<feature type="domain" description="Helicase ATP-binding" evidence="10">
    <location>
        <begin position="185"/>
        <end position="358"/>
    </location>
</feature>
<proteinExistence type="predicted"/>
<evidence type="ECO:0000256" key="3">
    <source>
        <dbReference type="ARBA" id="ARBA00022741"/>
    </source>
</evidence>
<dbReference type="PANTHER" id="PTHR45626:SF17">
    <property type="entry name" value="HELICASE-LIKE TRANSCRIPTION FACTOR"/>
    <property type="match status" value="1"/>
</dbReference>
<dbReference type="KEGG" id="ksn:43586595"/>
<dbReference type="AlphaFoldDB" id="A0AAJ8LG44"/>
<keyword evidence="2" id="KW-0479">Metal-binding</keyword>
<accession>A0AAJ8LG44</accession>
<dbReference type="GO" id="GO:0008270">
    <property type="term" value="F:zinc ion binding"/>
    <property type="evidence" value="ECO:0007669"/>
    <property type="project" value="InterPro"/>
</dbReference>
<reference evidence="11" key="2">
    <citation type="submission" date="2024-01" db="EMBL/GenBank/DDBJ databases">
        <title>Comparative genomics of Cryptococcus and Kwoniella reveals pathogenesis evolution and contrasting modes of karyotype evolution via chromosome fusion or intercentromeric recombination.</title>
        <authorList>
            <person name="Coelho M.A."/>
            <person name="David-Palma M."/>
            <person name="Shea T."/>
            <person name="Bowers K."/>
            <person name="McGinley-Smith S."/>
            <person name="Mohammad A.W."/>
            <person name="Gnirke A."/>
            <person name="Yurkov A.M."/>
            <person name="Nowrousian M."/>
            <person name="Sun S."/>
            <person name="Cuomo C.A."/>
            <person name="Heitman J."/>
        </authorList>
    </citation>
    <scope>NUCLEOTIDE SEQUENCE</scope>
    <source>
        <strain evidence="11">CBS 12478</strain>
    </source>
</reference>
<evidence type="ECO:0000256" key="8">
    <source>
        <dbReference type="ARBA" id="ARBA00023242"/>
    </source>
</evidence>
<dbReference type="InterPro" id="IPR038718">
    <property type="entry name" value="SNF2-like_sf"/>
</dbReference>
<keyword evidence="8" id="KW-0539">Nucleus</keyword>
<dbReference type="InterPro" id="IPR014001">
    <property type="entry name" value="Helicase_ATP-bd"/>
</dbReference>
<evidence type="ECO:0000256" key="1">
    <source>
        <dbReference type="ARBA" id="ARBA00004123"/>
    </source>
</evidence>
<keyword evidence="4" id="KW-0378">Hydrolase</keyword>
<keyword evidence="3" id="KW-0547">Nucleotide-binding</keyword>
<dbReference type="GO" id="GO:0008094">
    <property type="term" value="F:ATP-dependent activity, acting on DNA"/>
    <property type="evidence" value="ECO:0007669"/>
    <property type="project" value="TreeGrafter"/>
</dbReference>
<dbReference type="GO" id="GO:0006281">
    <property type="term" value="P:DNA repair"/>
    <property type="evidence" value="ECO:0007669"/>
    <property type="project" value="TreeGrafter"/>
</dbReference>
<dbReference type="InterPro" id="IPR027417">
    <property type="entry name" value="P-loop_NTPase"/>
</dbReference>
<dbReference type="GO" id="GO:0005524">
    <property type="term" value="F:ATP binding"/>
    <property type="evidence" value="ECO:0007669"/>
    <property type="project" value="UniProtKB-KW"/>
</dbReference>
<keyword evidence="5" id="KW-0347">Helicase</keyword>
<dbReference type="GO" id="GO:0016818">
    <property type="term" value="F:hydrolase activity, acting on acid anhydrides, in phosphorus-containing anhydrides"/>
    <property type="evidence" value="ECO:0007669"/>
    <property type="project" value="InterPro"/>
</dbReference>
<evidence type="ECO:0000313" key="12">
    <source>
        <dbReference type="Proteomes" id="UP000322225"/>
    </source>
</evidence>
<dbReference type="Gene3D" id="3.30.70.2330">
    <property type="match status" value="1"/>
</dbReference>
<evidence type="ECO:0000256" key="5">
    <source>
        <dbReference type="ARBA" id="ARBA00022806"/>
    </source>
</evidence>
<evidence type="ECO:0000256" key="2">
    <source>
        <dbReference type="ARBA" id="ARBA00022723"/>
    </source>
</evidence>
<protein>
    <recommendedName>
        <fullName evidence="10">Helicase ATP-binding domain-containing protein</fullName>
    </recommendedName>
</protein>
<dbReference type="SMART" id="SM00487">
    <property type="entry name" value="DEXDc"/>
    <property type="match status" value="1"/>
</dbReference>
<dbReference type="Gene3D" id="3.40.50.10810">
    <property type="entry name" value="Tandem AAA-ATPase domain"/>
    <property type="match status" value="1"/>
</dbReference>
<evidence type="ECO:0000256" key="4">
    <source>
        <dbReference type="ARBA" id="ARBA00022801"/>
    </source>
</evidence>
<dbReference type="InterPro" id="IPR014905">
    <property type="entry name" value="HIRAN"/>
</dbReference>
<comment type="subcellular location">
    <subcellularLocation>
        <location evidence="1">Nucleus</location>
    </subcellularLocation>
</comment>
<sequence>MSPTAGPSKRPREESEPPPTQESTQEEDEVLNAGGQQVGHIPRAVAAGLAELMDGHLIKVEGRMVGQNLDHAKHYKLGLDMSIYARPSLRDVLEPELAWATPGQRGFQPPPKHSTHTSSAMTALLDKLTKVKTDSTQADNVMWMIDRENPTLPQTPSDPPVQFWIKQKGSSGEHYLNVATRTPQAEPPTLGRGGIIADGMGLGKFSFVTSLTAGKTLTTLALILATKSTPGPTLIVCPLSVLSNWEKQLEDHVAPSYLTSYTYHGASKGVTAKTLEQYDIVITTYQTIQSEGSEPTGVKKAKPAPSPLFKVKWKRVVADEGHQLRNPKAKSTPIVNSPSDLGSLLTCLHLCTPLDQPDYFKSLLLRPLSRGDPAAGKLLQALVGQILLRRTKDSRDSRGNKLVDLPSIEFFRCPVQLDDDTRKLYDEVLDSSKRKFEEALRTGEGTANVLSLLTRSKSILR</sequence>
<keyword evidence="12" id="KW-1185">Reference proteome</keyword>
<evidence type="ECO:0000313" key="11">
    <source>
        <dbReference type="EMBL" id="WWD17137.1"/>
    </source>
</evidence>
<dbReference type="Proteomes" id="UP000322225">
    <property type="component" value="Chromosome 3"/>
</dbReference>
<dbReference type="GO" id="GO:0003676">
    <property type="term" value="F:nucleic acid binding"/>
    <property type="evidence" value="ECO:0007669"/>
    <property type="project" value="InterPro"/>
</dbReference>
<evidence type="ECO:0000256" key="7">
    <source>
        <dbReference type="ARBA" id="ARBA00022840"/>
    </source>
</evidence>
<dbReference type="EMBL" id="CP144053">
    <property type="protein sequence ID" value="WWD17137.1"/>
    <property type="molecule type" value="Genomic_DNA"/>
</dbReference>
<dbReference type="PROSITE" id="PS51192">
    <property type="entry name" value="HELICASE_ATP_BIND_1"/>
    <property type="match status" value="1"/>
</dbReference>
<keyword evidence="7" id="KW-0067">ATP-binding</keyword>
<name>A0AAJ8LG44_9TREE</name>
<organism evidence="11 12">
    <name type="scientific">Kwoniella shandongensis</name>
    <dbReference type="NCBI Taxonomy" id="1734106"/>
    <lineage>
        <taxon>Eukaryota</taxon>
        <taxon>Fungi</taxon>
        <taxon>Dikarya</taxon>
        <taxon>Basidiomycota</taxon>
        <taxon>Agaricomycotina</taxon>
        <taxon>Tremellomycetes</taxon>
        <taxon>Tremellales</taxon>
        <taxon>Cryptococcaceae</taxon>
        <taxon>Kwoniella</taxon>
    </lineage>
</organism>
<dbReference type="Pfam" id="PF08797">
    <property type="entry name" value="HIRAN"/>
    <property type="match status" value="1"/>
</dbReference>
<dbReference type="RefSeq" id="XP_065823070.1">
    <property type="nucleotide sequence ID" value="XM_065966998.1"/>
</dbReference>
<reference evidence="11" key="1">
    <citation type="submission" date="2017-08" db="EMBL/GenBank/DDBJ databases">
        <authorList>
            <person name="Cuomo C."/>
            <person name="Billmyre B."/>
            <person name="Heitman J."/>
        </authorList>
    </citation>
    <scope>NUCLEOTIDE SEQUENCE</scope>
    <source>
        <strain evidence="11">CBS 12478</strain>
    </source>
</reference>
<dbReference type="InterPro" id="IPR000330">
    <property type="entry name" value="SNF2_N"/>
</dbReference>
<dbReference type="GO" id="GO:0004386">
    <property type="term" value="F:helicase activity"/>
    <property type="evidence" value="ECO:0007669"/>
    <property type="project" value="UniProtKB-KW"/>
</dbReference>
<dbReference type="GO" id="GO:0005634">
    <property type="term" value="C:nucleus"/>
    <property type="evidence" value="ECO:0007669"/>
    <property type="project" value="UniProtKB-SubCell"/>
</dbReference>
<keyword evidence="6" id="KW-0862">Zinc</keyword>
<gene>
    <name evidence="11" type="ORF">CI109_101574</name>
</gene>
<dbReference type="GeneID" id="43586595"/>
<dbReference type="InterPro" id="IPR050628">
    <property type="entry name" value="SNF2_RAD54_helicase_TF"/>
</dbReference>
<dbReference type="Pfam" id="PF00176">
    <property type="entry name" value="SNF2-rel_dom"/>
    <property type="match status" value="2"/>
</dbReference>
<dbReference type="PANTHER" id="PTHR45626">
    <property type="entry name" value="TRANSCRIPTION TERMINATION FACTOR 2-RELATED"/>
    <property type="match status" value="1"/>
</dbReference>
<evidence type="ECO:0000256" key="9">
    <source>
        <dbReference type="SAM" id="MobiDB-lite"/>
    </source>
</evidence>
<feature type="region of interest" description="Disordered" evidence="9">
    <location>
        <begin position="1"/>
        <end position="31"/>
    </location>
</feature>
<evidence type="ECO:0000256" key="6">
    <source>
        <dbReference type="ARBA" id="ARBA00022833"/>
    </source>
</evidence>
<dbReference type="SUPFAM" id="SSF52540">
    <property type="entry name" value="P-loop containing nucleoside triphosphate hydrolases"/>
    <property type="match status" value="1"/>
</dbReference>
<evidence type="ECO:0000259" key="10">
    <source>
        <dbReference type="PROSITE" id="PS51192"/>
    </source>
</evidence>